<dbReference type="GO" id="GO:0005840">
    <property type="term" value="C:ribosome"/>
    <property type="evidence" value="ECO:0007669"/>
    <property type="project" value="UniProtKB-KW"/>
</dbReference>
<comment type="subunit">
    <text evidence="5">Part of the ribosomal stalk of the 50S ribosomal subunit. The N-terminus interacts with L11 and the large rRNA to form the base of the stalk. The C-terminus forms an elongated spine to which L12 dimers bind in a sequential fashion forming a multimeric L10(L12)X complex.</text>
</comment>
<evidence type="ECO:0000256" key="4">
    <source>
        <dbReference type="ARBA" id="ARBA00035202"/>
    </source>
</evidence>
<dbReference type="CDD" id="cd05797">
    <property type="entry name" value="Ribosomal_L10"/>
    <property type="match status" value="1"/>
</dbReference>
<evidence type="ECO:0000256" key="3">
    <source>
        <dbReference type="ARBA" id="ARBA00023274"/>
    </source>
</evidence>
<dbReference type="EMBL" id="JABDJR010000222">
    <property type="protein sequence ID" value="NNF06275.1"/>
    <property type="molecule type" value="Genomic_DNA"/>
</dbReference>
<evidence type="ECO:0000256" key="1">
    <source>
        <dbReference type="ARBA" id="ARBA00008889"/>
    </source>
</evidence>
<protein>
    <recommendedName>
        <fullName evidence="4 5">Large ribosomal subunit protein uL10</fullName>
    </recommendedName>
</protein>
<evidence type="ECO:0000256" key="5">
    <source>
        <dbReference type="HAMAP-Rule" id="MF_00362"/>
    </source>
</evidence>
<sequence>MVKQYKVDKVEQLRERIGNSKGSYLADFQGMDVAMATELRNRCREAGVHFEVVKNTLTLRALNDDVREDLRPFLNGPTAIATSDADEVVAAKIINDFIKEFEMPTLKGGLIDGKVVDGDQAQTLAKLPSKEVLLGQLIGGLKSPIQKLHGALSSPLRNLASVLKQAADKQAQ</sequence>
<dbReference type="AlphaFoldDB" id="A0A7Y2H1R4"/>
<evidence type="ECO:0000313" key="6">
    <source>
        <dbReference type="EMBL" id="NNF06275.1"/>
    </source>
</evidence>
<dbReference type="InterPro" id="IPR047865">
    <property type="entry name" value="Ribosomal_uL10_bac_type"/>
</dbReference>
<dbReference type="GO" id="GO:0070180">
    <property type="term" value="F:large ribosomal subunit rRNA binding"/>
    <property type="evidence" value="ECO:0007669"/>
    <property type="project" value="UniProtKB-UniRule"/>
</dbReference>
<evidence type="ECO:0000256" key="2">
    <source>
        <dbReference type="ARBA" id="ARBA00022980"/>
    </source>
</evidence>
<comment type="caution">
    <text evidence="6">The sequence shown here is derived from an EMBL/GenBank/DDBJ whole genome shotgun (WGS) entry which is preliminary data.</text>
</comment>
<evidence type="ECO:0000313" key="7">
    <source>
        <dbReference type="Proteomes" id="UP000547674"/>
    </source>
</evidence>
<dbReference type="Gene3D" id="6.10.250.290">
    <property type="match status" value="1"/>
</dbReference>
<dbReference type="NCBIfam" id="NF000955">
    <property type="entry name" value="PRK00099.1-1"/>
    <property type="match status" value="1"/>
</dbReference>
<keyword evidence="3 5" id="KW-0687">Ribonucleoprotein</keyword>
<accession>A0A7Y2H1R4</accession>
<dbReference type="Gene3D" id="3.30.70.1730">
    <property type="match status" value="1"/>
</dbReference>
<keyword evidence="2 5" id="KW-0689">Ribosomal protein</keyword>
<dbReference type="GO" id="GO:1990904">
    <property type="term" value="C:ribonucleoprotein complex"/>
    <property type="evidence" value="ECO:0007669"/>
    <property type="project" value="UniProtKB-KW"/>
</dbReference>
<keyword evidence="5" id="KW-0694">RNA-binding</keyword>
<keyword evidence="5" id="KW-0699">rRNA-binding</keyword>
<name>A0A7Y2H1R4_UNCEI</name>
<dbReference type="SUPFAM" id="SSF160369">
    <property type="entry name" value="Ribosomal protein L10-like"/>
    <property type="match status" value="1"/>
</dbReference>
<dbReference type="InterPro" id="IPR043141">
    <property type="entry name" value="Ribosomal_uL10-like_sf"/>
</dbReference>
<dbReference type="Proteomes" id="UP000547674">
    <property type="component" value="Unassembled WGS sequence"/>
</dbReference>
<dbReference type="HAMAP" id="MF_00362">
    <property type="entry name" value="Ribosomal_uL10"/>
    <property type="match status" value="1"/>
</dbReference>
<dbReference type="PANTHER" id="PTHR11560">
    <property type="entry name" value="39S RIBOSOMAL PROTEIN L10, MITOCHONDRIAL"/>
    <property type="match status" value="1"/>
</dbReference>
<organism evidence="6 7">
    <name type="scientific">Eiseniibacteriota bacterium</name>
    <dbReference type="NCBI Taxonomy" id="2212470"/>
    <lineage>
        <taxon>Bacteria</taxon>
        <taxon>Candidatus Eiseniibacteriota</taxon>
    </lineage>
</organism>
<dbReference type="InterPro" id="IPR022973">
    <property type="entry name" value="Ribosomal_uL10_bac"/>
</dbReference>
<dbReference type="InterPro" id="IPR001790">
    <property type="entry name" value="Ribosomal_uL10"/>
</dbReference>
<dbReference type="GO" id="GO:0006412">
    <property type="term" value="P:translation"/>
    <property type="evidence" value="ECO:0007669"/>
    <property type="project" value="UniProtKB-UniRule"/>
</dbReference>
<dbReference type="Pfam" id="PF00466">
    <property type="entry name" value="Ribosomal_L10"/>
    <property type="match status" value="1"/>
</dbReference>
<comment type="similarity">
    <text evidence="1 5">Belongs to the universal ribosomal protein uL10 family.</text>
</comment>
<comment type="function">
    <text evidence="5">Forms part of the ribosomal stalk, playing a central role in the interaction of the ribosome with GTP-bound translation factors.</text>
</comment>
<reference evidence="6 7" key="1">
    <citation type="submission" date="2020-03" db="EMBL/GenBank/DDBJ databases">
        <title>Metabolic flexibility allows generalist bacteria to become dominant in a frequently disturbed ecosystem.</title>
        <authorList>
            <person name="Chen Y.-J."/>
            <person name="Leung P.M."/>
            <person name="Bay S.K."/>
            <person name="Hugenholtz P."/>
            <person name="Kessler A.J."/>
            <person name="Shelley G."/>
            <person name="Waite D.W."/>
            <person name="Cook P.L."/>
            <person name="Greening C."/>
        </authorList>
    </citation>
    <scope>NUCLEOTIDE SEQUENCE [LARGE SCALE GENOMIC DNA]</scope>
    <source>
        <strain evidence="6">SS_bin_28</strain>
    </source>
</reference>
<gene>
    <name evidence="5" type="primary">rplJ</name>
    <name evidence="6" type="ORF">HKN21_05915</name>
</gene>
<proteinExistence type="inferred from homology"/>